<keyword evidence="2" id="KW-0294">Fucose metabolism</keyword>
<evidence type="ECO:0000256" key="4">
    <source>
        <dbReference type="SAM" id="MobiDB-lite"/>
    </source>
</evidence>
<evidence type="ECO:0000256" key="2">
    <source>
        <dbReference type="ARBA" id="ARBA00023253"/>
    </source>
</evidence>
<dbReference type="CDD" id="cd11296">
    <property type="entry name" value="O-FucT_like"/>
    <property type="match status" value="1"/>
</dbReference>
<evidence type="ECO:0000256" key="3">
    <source>
        <dbReference type="ARBA" id="ARBA00023277"/>
    </source>
</evidence>
<dbReference type="Pfam" id="PF10250">
    <property type="entry name" value="O-FucT"/>
    <property type="match status" value="1"/>
</dbReference>
<feature type="region of interest" description="Disordered" evidence="4">
    <location>
        <begin position="436"/>
        <end position="462"/>
    </location>
</feature>
<evidence type="ECO:0000256" key="1">
    <source>
        <dbReference type="ARBA" id="ARBA00022679"/>
    </source>
</evidence>
<keyword evidence="3" id="KW-0119">Carbohydrate metabolism</keyword>
<feature type="compositionally biased region" description="Basic and acidic residues" evidence="4">
    <location>
        <begin position="440"/>
        <end position="462"/>
    </location>
</feature>
<comment type="caution">
    <text evidence="5">The sequence shown here is derived from an EMBL/GenBank/DDBJ whole genome shotgun (WGS) entry which is preliminary data.</text>
</comment>
<dbReference type="Gene3D" id="3.40.50.11350">
    <property type="match status" value="1"/>
</dbReference>
<dbReference type="OrthoDB" id="20368at2759"/>
<evidence type="ECO:0000313" key="5">
    <source>
        <dbReference type="EMBL" id="TVY37080.1"/>
    </source>
</evidence>
<reference evidence="5 6" key="1">
    <citation type="submission" date="2018-05" db="EMBL/GenBank/DDBJ databases">
        <title>Genome sequencing and assembly of the regulated plant pathogen Lachnellula willkommii and related sister species for the development of diagnostic species identification markers.</title>
        <authorList>
            <person name="Giroux E."/>
            <person name="Bilodeau G."/>
        </authorList>
    </citation>
    <scope>NUCLEOTIDE SEQUENCE [LARGE SCALE GENOMIC DNA]</scope>
    <source>
        <strain evidence="5 6">CBS 160.35</strain>
    </source>
</reference>
<dbReference type="EMBL" id="QGMI01000750">
    <property type="protein sequence ID" value="TVY37080.1"/>
    <property type="molecule type" value="Genomic_DNA"/>
</dbReference>
<organism evidence="5 6">
    <name type="scientific">Lachnellula occidentalis</name>
    <dbReference type="NCBI Taxonomy" id="215460"/>
    <lineage>
        <taxon>Eukaryota</taxon>
        <taxon>Fungi</taxon>
        <taxon>Dikarya</taxon>
        <taxon>Ascomycota</taxon>
        <taxon>Pezizomycotina</taxon>
        <taxon>Leotiomycetes</taxon>
        <taxon>Helotiales</taxon>
        <taxon>Lachnaceae</taxon>
        <taxon>Lachnellula</taxon>
    </lineage>
</organism>
<accession>A0A8H8RML9</accession>
<dbReference type="GO" id="GO:0006004">
    <property type="term" value="P:fucose metabolic process"/>
    <property type="evidence" value="ECO:0007669"/>
    <property type="project" value="UniProtKB-KW"/>
</dbReference>
<dbReference type="AlphaFoldDB" id="A0A8H8RML9"/>
<gene>
    <name evidence="5" type="ORF">LOCC1_G007119</name>
</gene>
<name>A0A8H8RML9_9HELO</name>
<dbReference type="Proteomes" id="UP000443090">
    <property type="component" value="Unassembled WGS sequence"/>
</dbReference>
<protein>
    <recommendedName>
        <fullName evidence="7">Alternative oxidase</fullName>
    </recommendedName>
</protein>
<evidence type="ECO:0008006" key="7">
    <source>
        <dbReference type="Google" id="ProtNLM"/>
    </source>
</evidence>
<feature type="non-terminal residue" evidence="5">
    <location>
        <position position="1"/>
    </location>
</feature>
<dbReference type="GO" id="GO:0016740">
    <property type="term" value="F:transferase activity"/>
    <property type="evidence" value="ECO:0007669"/>
    <property type="project" value="UniProtKB-KW"/>
</dbReference>
<proteinExistence type="predicted"/>
<sequence>IVIFSLLKTNISDALVTMSPHAFHTPKLVIIILAVLSFAYLFSRKEITQADYHEIYRTAVSGKKAAFVEKVLETEIDGAIDNSTLVELCKRKVWTPGLIFNCEAPKGGVANVRNVILNCVRYAIEAGATSFVVPEIKSRGTTLSTLKTDINVPFTYFFDLEHFTTSLSEACPQLHIISNRNDLWDQPSTAKAVMLAPQDLSDSFVARTTVLASPGNWSSAFMKFLNTSHPAPFSASVPVLVSLDPPLLQFPLSYDDALLVGNFGRMLRFREDVRRLAATVLYAMDKKFEMGVDPDFAGVQPGLFYGAHLRTDADAKAANWTPYAKQAENYLKHARHMGLSTIYLTTGNQEDAKIFTETAANLSIDVTTKEELLTGKRFQQELKEMKSLTWDQRGLIDFEVLLRSSIFGGTHESSFDWNIAMRRHVVVGDGRWARLGGDAGESKPHKRDKAEGDEKKRIATRGEEVVPKVNGDYRSRPSFKDDLSIIFGPPEEGEMFELSMWP</sequence>
<keyword evidence="6" id="KW-1185">Reference proteome</keyword>
<evidence type="ECO:0000313" key="6">
    <source>
        <dbReference type="Proteomes" id="UP000443090"/>
    </source>
</evidence>
<dbReference type="InterPro" id="IPR019378">
    <property type="entry name" value="GDP-Fuc_O-FucTrfase"/>
</dbReference>
<keyword evidence="1" id="KW-0808">Transferase</keyword>